<gene>
    <name evidence="9" type="ORF">FCN18_13720</name>
</gene>
<feature type="domain" description="ABC transmembrane type-1" evidence="8">
    <location>
        <begin position="60"/>
        <end position="244"/>
    </location>
</feature>
<comment type="similarity">
    <text evidence="7">Belongs to the binding-protein-dependent transport system permease family.</text>
</comment>
<evidence type="ECO:0000259" key="8">
    <source>
        <dbReference type="PROSITE" id="PS50928"/>
    </source>
</evidence>
<dbReference type="SUPFAM" id="SSF161098">
    <property type="entry name" value="MetI-like"/>
    <property type="match status" value="1"/>
</dbReference>
<evidence type="ECO:0000256" key="4">
    <source>
        <dbReference type="ARBA" id="ARBA00022692"/>
    </source>
</evidence>
<protein>
    <submittedName>
        <fullName evidence="9">ABC transporter permease</fullName>
    </submittedName>
</protein>
<feature type="transmembrane region" description="Helical" evidence="7">
    <location>
        <begin position="64"/>
        <end position="87"/>
    </location>
</feature>
<comment type="subcellular location">
    <subcellularLocation>
        <location evidence="1 7">Cell membrane</location>
        <topology evidence="1 7">Multi-pass membrane protein</topology>
    </subcellularLocation>
</comment>
<reference evidence="9 10" key="1">
    <citation type="journal article" date="2015" name="Antonie Van Leeuwenhoek">
        <title>Prauserella endophytica sp. nov., an endophytic actinobacterium isolated from Tamarix taklamakanensis.</title>
        <authorList>
            <person name="Liu J.M."/>
            <person name="Habden X."/>
            <person name="Guo L."/>
            <person name="Tuo L."/>
            <person name="Jiang Z.K."/>
            <person name="Liu S.W."/>
            <person name="Liu X.F."/>
            <person name="Chen L."/>
            <person name="Li R.F."/>
            <person name="Zhang Y.Q."/>
            <person name="Sun C.H."/>
        </authorList>
    </citation>
    <scope>NUCLEOTIDE SEQUENCE [LARGE SCALE GENOMIC DNA]</scope>
    <source>
        <strain evidence="9 10">CGMCC 4.7182</strain>
    </source>
</reference>
<sequence>MRGSRRGLLLIALEIAVPLAALAAWWVWSAGADSFYFPPLADILVTFADTWVFERVGSDVVPSLARLAAGFGIAVLAGVALGTALGLSETARRVAGPIVEFGRAVPPPALLPFGMLVLGVGDTMKIFVIAVVCVWPVLLNTVDGVRGVDPTMLDTARVYGITGTERLLRIVWPSALPQVFAGMRTSLSLALILMVISEMVASTEGIGYFVLESQRSFAIPEMWSGILLLGLLGYLLNAGLALVERRVLRWHRGARASALR</sequence>
<keyword evidence="2 7" id="KW-0813">Transport</keyword>
<evidence type="ECO:0000256" key="1">
    <source>
        <dbReference type="ARBA" id="ARBA00004651"/>
    </source>
</evidence>
<evidence type="ECO:0000256" key="2">
    <source>
        <dbReference type="ARBA" id="ARBA00022448"/>
    </source>
</evidence>
<keyword evidence="5 7" id="KW-1133">Transmembrane helix</keyword>
<feature type="transmembrane region" description="Helical" evidence="7">
    <location>
        <begin position="222"/>
        <end position="243"/>
    </location>
</feature>
<dbReference type="RefSeq" id="WP_112268900.1">
    <property type="nucleotide sequence ID" value="NZ_SWMS01000006.1"/>
</dbReference>
<organism evidence="9 10">
    <name type="scientific">Prauserella endophytica</name>
    <dbReference type="NCBI Taxonomy" id="1592324"/>
    <lineage>
        <taxon>Bacteria</taxon>
        <taxon>Bacillati</taxon>
        <taxon>Actinomycetota</taxon>
        <taxon>Actinomycetes</taxon>
        <taxon>Pseudonocardiales</taxon>
        <taxon>Pseudonocardiaceae</taxon>
        <taxon>Prauserella</taxon>
        <taxon>Prauserella coralliicola group</taxon>
    </lineage>
</organism>
<evidence type="ECO:0000313" key="10">
    <source>
        <dbReference type="Proteomes" id="UP000309992"/>
    </source>
</evidence>
<dbReference type="EMBL" id="SWMS01000006">
    <property type="protein sequence ID" value="TKG71165.1"/>
    <property type="molecule type" value="Genomic_DNA"/>
</dbReference>
<comment type="caution">
    <text evidence="9">The sequence shown here is derived from an EMBL/GenBank/DDBJ whole genome shotgun (WGS) entry which is preliminary data.</text>
</comment>
<feature type="transmembrane region" description="Helical" evidence="7">
    <location>
        <begin position="187"/>
        <end position="210"/>
    </location>
</feature>
<name>A0ABY2S5K7_9PSEU</name>
<dbReference type="Pfam" id="PF00528">
    <property type="entry name" value="BPD_transp_1"/>
    <property type="match status" value="1"/>
</dbReference>
<feature type="transmembrane region" description="Helical" evidence="7">
    <location>
        <begin position="7"/>
        <end position="28"/>
    </location>
</feature>
<dbReference type="PANTHER" id="PTHR30151">
    <property type="entry name" value="ALKANE SULFONATE ABC TRANSPORTER-RELATED, MEMBRANE SUBUNIT"/>
    <property type="match status" value="1"/>
</dbReference>
<dbReference type="CDD" id="cd06261">
    <property type="entry name" value="TM_PBP2"/>
    <property type="match status" value="1"/>
</dbReference>
<keyword evidence="4 7" id="KW-0812">Transmembrane</keyword>
<keyword evidence="3" id="KW-1003">Cell membrane</keyword>
<evidence type="ECO:0000313" key="9">
    <source>
        <dbReference type="EMBL" id="TKG71165.1"/>
    </source>
</evidence>
<evidence type="ECO:0000256" key="6">
    <source>
        <dbReference type="ARBA" id="ARBA00023136"/>
    </source>
</evidence>
<dbReference type="PANTHER" id="PTHR30151:SF25">
    <property type="entry name" value="TAURINE TRANSPORT SYSTEM PERMEASE PROTEIN TAUC"/>
    <property type="match status" value="1"/>
</dbReference>
<evidence type="ECO:0000256" key="7">
    <source>
        <dbReference type="RuleBase" id="RU363032"/>
    </source>
</evidence>
<accession>A0ABY2S5K7</accession>
<dbReference type="InterPro" id="IPR000515">
    <property type="entry name" value="MetI-like"/>
</dbReference>
<keyword evidence="10" id="KW-1185">Reference proteome</keyword>
<evidence type="ECO:0000256" key="3">
    <source>
        <dbReference type="ARBA" id="ARBA00022475"/>
    </source>
</evidence>
<dbReference type="Proteomes" id="UP000309992">
    <property type="component" value="Unassembled WGS sequence"/>
</dbReference>
<feature type="transmembrane region" description="Helical" evidence="7">
    <location>
        <begin position="113"/>
        <end position="138"/>
    </location>
</feature>
<dbReference type="InterPro" id="IPR035906">
    <property type="entry name" value="MetI-like_sf"/>
</dbReference>
<keyword evidence="6 7" id="KW-0472">Membrane</keyword>
<proteinExistence type="inferred from homology"/>
<dbReference type="Gene3D" id="1.10.3720.10">
    <property type="entry name" value="MetI-like"/>
    <property type="match status" value="1"/>
</dbReference>
<evidence type="ECO:0000256" key="5">
    <source>
        <dbReference type="ARBA" id="ARBA00022989"/>
    </source>
</evidence>
<dbReference type="PROSITE" id="PS50928">
    <property type="entry name" value="ABC_TM1"/>
    <property type="match status" value="1"/>
</dbReference>